<accession>A0A9W4WLU8</accession>
<dbReference type="InterPro" id="IPR036397">
    <property type="entry name" value="RNaseH_sf"/>
</dbReference>
<reference evidence="2" key="1">
    <citation type="submission" date="2022-08" db="EMBL/GenBank/DDBJ databases">
        <authorList>
            <person name="Kallberg Y."/>
            <person name="Tangrot J."/>
            <person name="Rosling A."/>
        </authorList>
    </citation>
    <scope>NUCLEOTIDE SEQUENCE</scope>
    <source>
        <strain evidence="2">Wild A</strain>
    </source>
</reference>
<dbReference type="SUPFAM" id="SSF56672">
    <property type="entry name" value="DNA/RNA polymerases"/>
    <property type="match status" value="1"/>
</dbReference>
<sequence>MKFYPKAEKSSLAYHLKEYKLDNKLNMHIHHMFKYYERVLKETNTTTAEQMREIVEYCIIDTISCQRLMVKCNAINEYREVVSVAFISLYDSHYFAIEMKMQNLLSAETVKYPGAYVFLLYTESLKKRDKNFHEINFKYNEELLIRRNSLKRHLALLNDRKEELEKKISLTEARGEDVTDVLKSENSSVSFIIACLNAKSLALKVYINTFYSEAGNSRFPFFL</sequence>
<dbReference type="Gene3D" id="3.30.420.10">
    <property type="entry name" value="Ribonuclease H-like superfamily/Ribonuclease H"/>
    <property type="match status" value="1"/>
</dbReference>
<dbReference type="EMBL" id="CAMKVN010000097">
    <property type="protein sequence ID" value="CAI2163534.1"/>
    <property type="molecule type" value="Genomic_DNA"/>
</dbReference>
<keyword evidence="3" id="KW-1185">Reference proteome</keyword>
<name>A0A9W4WLU8_9GLOM</name>
<organism evidence="2 3">
    <name type="scientific">Funneliformis geosporum</name>
    <dbReference type="NCBI Taxonomy" id="1117311"/>
    <lineage>
        <taxon>Eukaryota</taxon>
        <taxon>Fungi</taxon>
        <taxon>Fungi incertae sedis</taxon>
        <taxon>Mucoromycota</taxon>
        <taxon>Glomeromycotina</taxon>
        <taxon>Glomeromycetes</taxon>
        <taxon>Glomerales</taxon>
        <taxon>Glomeraceae</taxon>
        <taxon>Funneliformis</taxon>
    </lineage>
</organism>
<evidence type="ECO:0000313" key="2">
    <source>
        <dbReference type="EMBL" id="CAI2163534.1"/>
    </source>
</evidence>
<feature type="coiled-coil region" evidence="1">
    <location>
        <begin position="140"/>
        <end position="174"/>
    </location>
</feature>
<proteinExistence type="predicted"/>
<dbReference type="AlphaFoldDB" id="A0A9W4WLU8"/>
<dbReference type="InterPro" id="IPR012337">
    <property type="entry name" value="RNaseH-like_sf"/>
</dbReference>
<evidence type="ECO:0000313" key="3">
    <source>
        <dbReference type="Proteomes" id="UP001153678"/>
    </source>
</evidence>
<protein>
    <submittedName>
        <fullName evidence="2">5258_t:CDS:1</fullName>
    </submittedName>
</protein>
<gene>
    <name evidence="2" type="ORF">FWILDA_LOCUS1115</name>
</gene>
<dbReference type="GO" id="GO:0003676">
    <property type="term" value="F:nucleic acid binding"/>
    <property type="evidence" value="ECO:0007669"/>
    <property type="project" value="InterPro"/>
</dbReference>
<dbReference type="SUPFAM" id="SSF53098">
    <property type="entry name" value="Ribonuclease H-like"/>
    <property type="match status" value="1"/>
</dbReference>
<keyword evidence="1" id="KW-0175">Coiled coil</keyword>
<comment type="caution">
    <text evidence="2">The sequence shown here is derived from an EMBL/GenBank/DDBJ whole genome shotgun (WGS) entry which is preliminary data.</text>
</comment>
<evidence type="ECO:0000256" key="1">
    <source>
        <dbReference type="SAM" id="Coils"/>
    </source>
</evidence>
<dbReference type="InterPro" id="IPR043502">
    <property type="entry name" value="DNA/RNA_pol_sf"/>
</dbReference>
<dbReference type="Proteomes" id="UP001153678">
    <property type="component" value="Unassembled WGS sequence"/>
</dbReference>